<dbReference type="Proteomes" id="UP001057455">
    <property type="component" value="Unassembled WGS sequence"/>
</dbReference>
<feature type="compositionally biased region" description="Polar residues" evidence="1">
    <location>
        <begin position="156"/>
        <end position="166"/>
    </location>
</feature>
<feature type="signal peptide" evidence="2">
    <location>
        <begin position="1"/>
        <end position="30"/>
    </location>
</feature>
<evidence type="ECO:0000256" key="1">
    <source>
        <dbReference type="SAM" id="MobiDB-lite"/>
    </source>
</evidence>
<feature type="region of interest" description="Disordered" evidence="1">
    <location>
        <begin position="35"/>
        <end position="182"/>
    </location>
</feature>
<organism evidence="3 4">
    <name type="scientific">Babesia ovis</name>
    <dbReference type="NCBI Taxonomy" id="5869"/>
    <lineage>
        <taxon>Eukaryota</taxon>
        <taxon>Sar</taxon>
        <taxon>Alveolata</taxon>
        <taxon>Apicomplexa</taxon>
        <taxon>Aconoidasida</taxon>
        <taxon>Piroplasmida</taxon>
        <taxon>Babesiidae</taxon>
        <taxon>Babesia</taxon>
    </lineage>
</organism>
<accession>A0A9W5WV09</accession>
<feature type="chain" id="PRO_5040739999" evidence="2">
    <location>
        <begin position="31"/>
        <end position="305"/>
    </location>
</feature>
<feature type="region of interest" description="Disordered" evidence="1">
    <location>
        <begin position="238"/>
        <end position="305"/>
    </location>
</feature>
<feature type="compositionally biased region" description="Low complexity" evidence="1">
    <location>
        <begin position="35"/>
        <end position="47"/>
    </location>
</feature>
<gene>
    <name evidence="3" type="ORF">BaOVIS_018080</name>
</gene>
<keyword evidence="2" id="KW-0732">Signal</keyword>
<comment type="caution">
    <text evidence="3">The sequence shown here is derived from an EMBL/GenBank/DDBJ whole genome shotgun (WGS) entry which is preliminary data.</text>
</comment>
<protein>
    <submittedName>
        <fullName evidence="3">Cardiomyopathy-associated 5-like, putative</fullName>
    </submittedName>
</protein>
<sequence>MKSTSGRNNGFRKVAKWVLGVAAVAGVASGNVMANEAAETPEPTAAEQPSVVEQPAAEPVSENPPAPDVTEKQSPSKEPMDKQSPSPEVTEKESPSKEPVDKQTPSPEVTEKESPSKEPMDKQSPSPEVTEKESPSRQPDVPARKPVIVEEEPEEQSTGLFSCFQSSKKKKNKKNMRGTNSRSHNLELRVINNLEELDCYKDIAKFIDYRSATGATNTHISGNTSVVSKTAGATDDGATKIAVEEGSKKKGTTTKDMQISGSTEGKTNITETKSEDESKTLTSVTEHSPLQSTASTATPTEVPGA</sequence>
<dbReference type="EMBL" id="BLIY01000016">
    <property type="protein sequence ID" value="GFE54404.1"/>
    <property type="molecule type" value="Genomic_DNA"/>
</dbReference>
<reference evidence="3" key="1">
    <citation type="submission" date="2019-12" db="EMBL/GenBank/DDBJ databases">
        <title>Genome sequence of Babesia ovis.</title>
        <authorList>
            <person name="Yamagishi J."/>
            <person name="Sevinc F."/>
            <person name="Xuan X."/>
        </authorList>
    </citation>
    <scope>NUCLEOTIDE SEQUENCE</scope>
    <source>
        <strain evidence="3">Selcuk</strain>
    </source>
</reference>
<evidence type="ECO:0000313" key="3">
    <source>
        <dbReference type="EMBL" id="GFE54404.1"/>
    </source>
</evidence>
<feature type="compositionally biased region" description="Basic and acidic residues" evidence="1">
    <location>
        <begin position="109"/>
        <end position="121"/>
    </location>
</feature>
<feature type="compositionally biased region" description="Basic and acidic residues" evidence="1">
    <location>
        <begin position="89"/>
        <end position="101"/>
    </location>
</feature>
<dbReference type="AlphaFoldDB" id="A0A9W5WV09"/>
<keyword evidence="4" id="KW-1185">Reference proteome</keyword>
<feature type="compositionally biased region" description="Polar residues" evidence="1">
    <location>
        <begin position="256"/>
        <end position="271"/>
    </location>
</feature>
<feature type="compositionally biased region" description="Polar residues" evidence="1">
    <location>
        <begin position="280"/>
        <end position="299"/>
    </location>
</feature>
<feature type="compositionally biased region" description="Basic residues" evidence="1">
    <location>
        <begin position="167"/>
        <end position="176"/>
    </location>
</feature>
<evidence type="ECO:0000256" key="2">
    <source>
        <dbReference type="SAM" id="SignalP"/>
    </source>
</evidence>
<evidence type="ECO:0000313" key="4">
    <source>
        <dbReference type="Proteomes" id="UP001057455"/>
    </source>
</evidence>
<name>A0A9W5WV09_BABOV</name>
<feature type="compositionally biased region" description="Basic and acidic residues" evidence="1">
    <location>
        <begin position="69"/>
        <end position="81"/>
    </location>
</feature>
<proteinExistence type="predicted"/>